<dbReference type="GO" id="GO:0006364">
    <property type="term" value="P:rRNA processing"/>
    <property type="evidence" value="ECO:0007669"/>
    <property type="project" value="InterPro"/>
</dbReference>
<dbReference type="STRING" id="1280837.A0A316VDK2"/>
<feature type="region of interest" description="Disordered" evidence="5">
    <location>
        <begin position="54"/>
        <end position="108"/>
    </location>
</feature>
<dbReference type="PROSITE" id="PS50082">
    <property type="entry name" value="WD_REPEATS_2"/>
    <property type="match status" value="2"/>
</dbReference>
<keyword evidence="1" id="KW-0597">Phosphoprotein</keyword>
<dbReference type="PANTHER" id="PTHR14091:SF0">
    <property type="entry name" value="PERIODIC TRYPTOPHAN PROTEIN 1 HOMOLOG"/>
    <property type="match status" value="1"/>
</dbReference>
<dbReference type="GO" id="GO:0005634">
    <property type="term" value="C:nucleus"/>
    <property type="evidence" value="ECO:0007669"/>
    <property type="project" value="TreeGrafter"/>
</dbReference>
<sequence length="599" mass="65692">MISSAAWIAKGKAAHHPTSYKVDDNELERVAKLANVHFEDAKAQFERAQRVAAGWHDGKEIGEDEGWEDDDKEEVKEDEAMDAEDEDQDTVTKPAAKEDPNDLSRYNLDNYDNDDNEATTMGPFSNIKGLQYYRNNDEDPYITLKEDPVEAQEEREELEVMPTDNMIITAKTEDEVSLLEAYVYIHEDANLYVHHDLMLPSFPLCLEWLDYKPSGGGEGSADQNSNVGAKGNFIAVGTMDPEIEIWSMDVVEGLFPDAILGQKDITEQLNAPKGTGKKKRKQAKERVPNANYHVDAVLGLSWNKLARNLLASASADSTVKLWDLSKPADENGGTNALRSFGDLHTDKVQSVAWDTSNSSRGSIGQPARLLSGSYDKTICVFDSRSPSDVVRASVSSDLESVRWNPWREHNFFVSMEDGLVQSFDARMLTKEKSASAIFTLSAHDGACTSLDISPHIPGCIVTGGTDKLVKLWNVEGDSSFEVNAANQDINWRPSSLSMVASRNLDAGKIFSVQFSPDDPLTLVAAGSRGVLRVWDALANVGARKTFGDRLRAMPNDPAKTAIRIDGNEPARGDGVVSLADESDNESDDGGHGGDVAMEE</sequence>
<dbReference type="SUPFAM" id="SSF50978">
    <property type="entry name" value="WD40 repeat-like"/>
    <property type="match status" value="1"/>
</dbReference>
<reference evidence="6 7" key="1">
    <citation type="journal article" date="2018" name="Mol. Biol. Evol.">
        <title>Broad Genomic Sampling Reveals a Smut Pathogenic Ancestry of the Fungal Clade Ustilaginomycotina.</title>
        <authorList>
            <person name="Kijpornyongpan T."/>
            <person name="Mondo S.J."/>
            <person name="Barry K."/>
            <person name="Sandor L."/>
            <person name="Lee J."/>
            <person name="Lipzen A."/>
            <person name="Pangilinan J."/>
            <person name="LaButti K."/>
            <person name="Hainaut M."/>
            <person name="Henrissat B."/>
            <person name="Grigoriev I.V."/>
            <person name="Spatafora J.W."/>
            <person name="Aime M.C."/>
        </authorList>
    </citation>
    <scope>NUCLEOTIDE SEQUENCE [LARGE SCALE GENOMIC DNA]</scope>
    <source>
        <strain evidence="6 7">MCA 3882</strain>
    </source>
</reference>
<evidence type="ECO:0000256" key="5">
    <source>
        <dbReference type="SAM" id="MobiDB-lite"/>
    </source>
</evidence>
<evidence type="ECO:0000256" key="4">
    <source>
        <dbReference type="PROSITE-ProRule" id="PRU00221"/>
    </source>
</evidence>
<name>A0A316VDK2_9BASI</name>
<keyword evidence="3" id="KW-0677">Repeat</keyword>
<protein>
    <submittedName>
        <fullName evidence="6">WD40 repeat-like protein</fullName>
    </submittedName>
</protein>
<dbReference type="InterPro" id="IPR044285">
    <property type="entry name" value="PWP1"/>
</dbReference>
<dbReference type="InterPro" id="IPR015943">
    <property type="entry name" value="WD40/YVTN_repeat-like_dom_sf"/>
</dbReference>
<dbReference type="RefSeq" id="XP_025353867.1">
    <property type="nucleotide sequence ID" value="XM_025500987.1"/>
</dbReference>
<dbReference type="AlphaFoldDB" id="A0A316VDK2"/>
<dbReference type="FunCoup" id="A0A316VDK2">
    <property type="interactions" value="808"/>
</dbReference>
<gene>
    <name evidence="6" type="ORF">FA14DRAFT_180205</name>
</gene>
<dbReference type="PROSITE" id="PS50294">
    <property type="entry name" value="WD_REPEATS_REGION"/>
    <property type="match status" value="2"/>
</dbReference>
<dbReference type="SMART" id="SM00320">
    <property type="entry name" value="WD40"/>
    <property type="match status" value="5"/>
</dbReference>
<dbReference type="InterPro" id="IPR001680">
    <property type="entry name" value="WD40_rpt"/>
</dbReference>
<dbReference type="InParanoid" id="A0A316VDK2"/>
<dbReference type="InterPro" id="IPR020472">
    <property type="entry name" value="WD40_PAC1"/>
</dbReference>
<dbReference type="Proteomes" id="UP000245771">
    <property type="component" value="Unassembled WGS sequence"/>
</dbReference>
<feature type="repeat" description="WD" evidence="4">
    <location>
        <begin position="290"/>
        <end position="325"/>
    </location>
</feature>
<dbReference type="Gene3D" id="2.130.10.10">
    <property type="entry name" value="YVTN repeat-like/Quinoprotein amine dehydrogenase"/>
    <property type="match status" value="1"/>
</dbReference>
<dbReference type="Pfam" id="PF00400">
    <property type="entry name" value="WD40"/>
    <property type="match status" value="4"/>
</dbReference>
<evidence type="ECO:0000256" key="1">
    <source>
        <dbReference type="ARBA" id="ARBA00022553"/>
    </source>
</evidence>
<proteinExistence type="predicted"/>
<keyword evidence="7" id="KW-1185">Reference proteome</keyword>
<accession>A0A316VDK2</accession>
<feature type="repeat" description="WD" evidence="4">
    <location>
        <begin position="440"/>
        <end position="482"/>
    </location>
</feature>
<feature type="compositionally biased region" description="Acidic residues" evidence="5">
    <location>
        <begin position="62"/>
        <end position="89"/>
    </location>
</feature>
<evidence type="ECO:0000313" key="7">
    <source>
        <dbReference type="Proteomes" id="UP000245771"/>
    </source>
</evidence>
<dbReference type="PROSITE" id="PS00678">
    <property type="entry name" value="WD_REPEATS_1"/>
    <property type="match status" value="2"/>
</dbReference>
<dbReference type="InterPro" id="IPR019775">
    <property type="entry name" value="WD40_repeat_CS"/>
</dbReference>
<organism evidence="6 7">
    <name type="scientific">Meira miltonrushii</name>
    <dbReference type="NCBI Taxonomy" id="1280837"/>
    <lineage>
        <taxon>Eukaryota</taxon>
        <taxon>Fungi</taxon>
        <taxon>Dikarya</taxon>
        <taxon>Basidiomycota</taxon>
        <taxon>Ustilaginomycotina</taxon>
        <taxon>Exobasidiomycetes</taxon>
        <taxon>Exobasidiales</taxon>
        <taxon>Brachybasidiaceae</taxon>
        <taxon>Meira</taxon>
    </lineage>
</organism>
<evidence type="ECO:0000313" key="6">
    <source>
        <dbReference type="EMBL" id="PWN33565.1"/>
    </source>
</evidence>
<dbReference type="PRINTS" id="PR00320">
    <property type="entry name" value="GPROTEINBRPT"/>
</dbReference>
<keyword evidence="2 4" id="KW-0853">WD repeat</keyword>
<dbReference type="PANTHER" id="PTHR14091">
    <property type="entry name" value="PERIODIC TRYPTOPHAN PROTEIN 1"/>
    <property type="match status" value="1"/>
</dbReference>
<evidence type="ECO:0000256" key="2">
    <source>
        <dbReference type="ARBA" id="ARBA00022574"/>
    </source>
</evidence>
<dbReference type="EMBL" id="KZ819604">
    <property type="protein sequence ID" value="PWN33565.1"/>
    <property type="molecule type" value="Genomic_DNA"/>
</dbReference>
<feature type="region of interest" description="Disordered" evidence="5">
    <location>
        <begin position="560"/>
        <end position="599"/>
    </location>
</feature>
<evidence type="ECO:0000256" key="3">
    <source>
        <dbReference type="ARBA" id="ARBA00022737"/>
    </source>
</evidence>
<dbReference type="GeneID" id="37022768"/>
<dbReference type="InterPro" id="IPR036322">
    <property type="entry name" value="WD40_repeat_dom_sf"/>
</dbReference>
<dbReference type="OrthoDB" id="270624at2759"/>